<evidence type="ECO:0000256" key="4">
    <source>
        <dbReference type="ARBA" id="ARBA00022679"/>
    </source>
</evidence>
<dbReference type="InterPro" id="IPR001173">
    <property type="entry name" value="Glyco_trans_2-like"/>
</dbReference>
<dbReference type="GO" id="GO:0005886">
    <property type="term" value="C:plasma membrane"/>
    <property type="evidence" value="ECO:0007669"/>
    <property type="project" value="UniProtKB-SubCell"/>
</dbReference>
<keyword evidence="9" id="KW-1185">Reference proteome</keyword>
<dbReference type="EMBL" id="FXYG01000001">
    <property type="protein sequence ID" value="SMX35580.1"/>
    <property type="molecule type" value="Genomic_DNA"/>
</dbReference>
<feature type="region of interest" description="Disordered" evidence="6">
    <location>
        <begin position="180"/>
        <end position="199"/>
    </location>
</feature>
<dbReference type="Pfam" id="PF00535">
    <property type="entry name" value="Glycos_transf_2"/>
    <property type="match status" value="1"/>
</dbReference>
<keyword evidence="5" id="KW-0472">Membrane</keyword>
<protein>
    <submittedName>
        <fullName evidence="8">Glycosyl transferase family 2</fullName>
    </submittedName>
</protein>
<dbReference type="AlphaFoldDB" id="A0A238JY48"/>
<keyword evidence="2" id="KW-1003">Cell membrane</keyword>
<evidence type="ECO:0000256" key="3">
    <source>
        <dbReference type="ARBA" id="ARBA00022676"/>
    </source>
</evidence>
<feature type="domain" description="Glycosyltransferase 2-like" evidence="7">
    <location>
        <begin position="6"/>
        <end position="105"/>
    </location>
</feature>
<evidence type="ECO:0000256" key="1">
    <source>
        <dbReference type="ARBA" id="ARBA00004236"/>
    </source>
</evidence>
<dbReference type="GO" id="GO:0016757">
    <property type="term" value="F:glycosyltransferase activity"/>
    <property type="evidence" value="ECO:0007669"/>
    <property type="project" value="UniProtKB-KW"/>
</dbReference>
<reference evidence="9" key="1">
    <citation type="submission" date="2017-05" db="EMBL/GenBank/DDBJ databases">
        <authorList>
            <person name="Rodrigo-Torres L."/>
            <person name="Arahal R. D."/>
            <person name="Lucena T."/>
        </authorList>
    </citation>
    <scope>NUCLEOTIDE SEQUENCE [LARGE SCALE GENOMIC DNA]</scope>
    <source>
        <strain evidence="9">CECT 8715</strain>
    </source>
</reference>
<name>A0A238JY48_9RHOB</name>
<dbReference type="Gene3D" id="3.90.550.10">
    <property type="entry name" value="Spore Coat Polysaccharide Biosynthesis Protein SpsA, Chain A"/>
    <property type="match status" value="1"/>
</dbReference>
<dbReference type="InterPro" id="IPR029044">
    <property type="entry name" value="Nucleotide-diphossugar_trans"/>
</dbReference>
<dbReference type="RefSeq" id="WP_254920141.1">
    <property type="nucleotide sequence ID" value="NZ_FXYG01000001.1"/>
</dbReference>
<proteinExistence type="predicted"/>
<accession>A0A238JY48</accession>
<dbReference type="SUPFAM" id="SSF53448">
    <property type="entry name" value="Nucleotide-diphospho-sugar transferases"/>
    <property type="match status" value="1"/>
</dbReference>
<keyword evidence="3" id="KW-0328">Glycosyltransferase</keyword>
<evidence type="ECO:0000256" key="5">
    <source>
        <dbReference type="ARBA" id="ARBA00023136"/>
    </source>
</evidence>
<comment type="subcellular location">
    <subcellularLocation>
        <location evidence="1">Cell membrane</location>
    </subcellularLocation>
</comment>
<dbReference type="Proteomes" id="UP000202485">
    <property type="component" value="Unassembled WGS sequence"/>
</dbReference>
<evidence type="ECO:0000256" key="2">
    <source>
        <dbReference type="ARBA" id="ARBA00022475"/>
    </source>
</evidence>
<evidence type="ECO:0000256" key="6">
    <source>
        <dbReference type="SAM" id="MobiDB-lite"/>
    </source>
</evidence>
<sequence length="199" mass="21056">MSAPISIVIPTFDSQTELARTLMTLMEGLHAGLIRELVISDGGSTDHTLRIADDAGARIVAGAGSRAAQLRVGCDAAVGDWLLLIRPGTELEPGWTDAVAEHLVTRRPGVFRLGFRSSGLMPTLAAGWVNLRSRVFGLASGDQGLLLPAQLYKAAGGYPDQPGKEGALMRSLPRATLLRARAVTGPGRRDRARSEAPPQ</sequence>
<dbReference type="PANTHER" id="PTHR43646:SF2">
    <property type="entry name" value="GLYCOSYLTRANSFERASE 2-LIKE DOMAIN-CONTAINING PROTEIN"/>
    <property type="match status" value="1"/>
</dbReference>
<evidence type="ECO:0000259" key="7">
    <source>
        <dbReference type="Pfam" id="PF00535"/>
    </source>
</evidence>
<evidence type="ECO:0000313" key="9">
    <source>
        <dbReference type="Proteomes" id="UP000202485"/>
    </source>
</evidence>
<keyword evidence="4 8" id="KW-0808">Transferase</keyword>
<organism evidence="8 9">
    <name type="scientific">Ruegeria arenilitoris</name>
    <dbReference type="NCBI Taxonomy" id="1173585"/>
    <lineage>
        <taxon>Bacteria</taxon>
        <taxon>Pseudomonadati</taxon>
        <taxon>Pseudomonadota</taxon>
        <taxon>Alphaproteobacteria</taxon>
        <taxon>Rhodobacterales</taxon>
        <taxon>Roseobacteraceae</taxon>
        <taxon>Ruegeria</taxon>
    </lineage>
</organism>
<evidence type="ECO:0000313" key="8">
    <source>
        <dbReference type="EMBL" id="SMX35580.1"/>
    </source>
</evidence>
<feature type="compositionally biased region" description="Basic and acidic residues" evidence="6">
    <location>
        <begin position="187"/>
        <end position="199"/>
    </location>
</feature>
<dbReference type="PANTHER" id="PTHR43646">
    <property type="entry name" value="GLYCOSYLTRANSFERASE"/>
    <property type="match status" value="1"/>
</dbReference>
<gene>
    <name evidence="8" type="ORF">RUA8715_01107</name>
</gene>